<keyword evidence="1" id="KW-0732">Signal</keyword>
<dbReference type="InterPro" id="IPR012854">
    <property type="entry name" value="Cu_amine_oxidase-like_N"/>
</dbReference>
<feature type="compositionally biased region" description="Basic residues" evidence="2">
    <location>
        <begin position="1"/>
        <end position="15"/>
    </location>
</feature>
<dbReference type="Proteomes" id="UP001589619">
    <property type="component" value="Unassembled WGS sequence"/>
</dbReference>
<evidence type="ECO:0000313" key="4">
    <source>
        <dbReference type="EMBL" id="MFB9752204.1"/>
    </source>
</evidence>
<dbReference type="InterPro" id="IPR036582">
    <property type="entry name" value="Mao_N_sf"/>
</dbReference>
<accession>A0ABV5VV79</accession>
<feature type="region of interest" description="Disordered" evidence="2">
    <location>
        <begin position="1"/>
        <end position="21"/>
    </location>
</feature>
<keyword evidence="5" id="KW-1185">Reference proteome</keyword>
<reference evidence="4 5" key="1">
    <citation type="submission" date="2024-09" db="EMBL/GenBank/DDBJ databases">
        <authorList>
            <person name="Sun Q."/>
            <person name="Mori K."/>
        </authorList>
    </citation>
    <scope>NUCLEOTIDE SEQUENCE [LARGE SCALE GENOMIC DNA]</scope>
    <source>
        <strain evidence="4 5">JCM 12520</strain>
    </source>
</reference>
<evidence type="ECO:0000256" key="2">
    <source>
        <dbReference type="SAM" id="MobiDB-lite"/>
    </source>
</evidence>
<dbReference type="PANTHER" id="PTHR43649:SF33">
    <property type="entry name" value="POLYGALACTURONAN_RHAMNOGALACTURONAN-BINDING PROTEIN YTCQ"/>
    <property type="match status" value="1"/>
</dbReference>
<dbReference type="RefSeq" id="WP_344911029.1">
    <property type="nucleotide sequence ID" value="NZ_BAAAYO010000010.1"/>
</dbReference>
<protein>
    <submittedName>
        <fullName evidence="4">Stalk domain-containing protein</fullName>
    </submittedName>
</protein>
<evidence type="ECO:0000259" key="3">
    <source>
        <dbReference type="Pfam" id="PF07833"/>
    </source>
</evidence>
<proteinExistence type="predicted"/>
<dbReference type="PANTHER" id="PTHR43649">
    <property type="entry name" value="ARABINOSE-BINDING PROTEIN-RELATED"/>
    <property type="match status" value="1"/>
</dbReference>
<gene>
    <name evidence="4" type="ORF">ACFFNY_11615</name>
</gene>
<dbReference type="SUPFAM" id="SSF55383">
    <property type="entry name" value="Copper amine oxidase, domain N"/>
    <property type="match status" value="1"/>
</dbReference>
<sequence>MTKKTVHTQQAKRKTGPANSLDVAKREGRVLRRLLPVSLLLASSWTMAVSAAAADVKADSFAETASKTADEAVWPWTDGRPALPVEGFDLEPRAVFRDMNVQPIPVKLVNGTMMAPGRALLESYGFRLAEGESRPGELRAVRPSGGTWTLHAGEATLDTGDGKMIALPEPPYLEAGSLWIPLRAPSEAHGLKVSWTEENRTATVQDPNAPLRFTVATRADYGNVQLSERLAAYMKTEWKADPSLILIPPENYTPKAHTMIAAGAPADLMLLAQPYLLGEELFISVASDLTDLLGRFPRLKALAEGESPSVRTIGGRIYGIPRLGNVHDAPFPALRQDWLDKLGLKTPETMDELYQTLVRFVKYDPDGDGRDNTIGLSGTVSDYDLGTLQWVEQSFTGSPDRFVVENGRVIDTVAGSGEWKALQWLANAYKDGLIDKEFAIISKEQLNGRLSQGRTGMAAMRPEEAAKLTTDGSAAAGQLQEWTPLPALQREGSTERFAPWSKEGAGLYIIPRTVSSDKAVRLLEWLDRGLEQSRSGQWSSVPGVTEDDLVVADSVFGKESAIGGSGSFEKLRPQVRSVYEKVIASWDKVSYAGSLSSTVSAASAQGEYTEMNRKLNQVKIKAIMGGITLEQWNAYIAEMQASEPYKAMMAQLNAAAR</sequence>
<organism evidence="4 5">
    <name type="scientific">Paenibacillus hodogayensis</name>
    <dbReference type="NCBI Taxonomy" id="279208"/>
    <lineage>
        <taxon>Bacteria</taxon>
        <taxon>Bacillati</taxon>
        <taxon>Bacillota</taxon>
        <taxon>Bacilli</taxon>
        <taxon>Bacillales</taxon>
        <taxon>Paenibacillaceae</taxon>
        <taxon>Paenibacillus</taxon>
    </lineage>
</organism>
<dbReference type="InterPro" id="IPR050490">
    <property type="entry name" value="Bact_solute-bd_prot1"/>
</dbReference>
<feature type="domain" description="Copper amine oxidase-like N-terminal" evidence="3">
    <location>
        <begin position="161"/>
        <end position="218"/>
    </location>
</feature>
<dbReference type="Gene3D" id="3.40.190.10">
    <property type="entry name" value="Periplasmic binding protein-like II"/>
    <property type="match status" value="2"/>
</dbReference>
<dbReference type="Pfam" id="PF07833">
    <property type="entry name" value="Cu_amine_oxidN1"/>
    <property type="match status" value="1"/>
</dbReference>
<comment type="caution">
    <text evidence="4">The sequence shown here is derived from an EMBL/GenBank/DDBJ whole genome shotgun (WGS) entry which is preliminary data.</text>
</comment>
<evidence type="ECO:0000313" key="5">
    <source>
        <dbReference type="Proteomes" id="UP001589619"/>
    </source>
</evidence>
<evidence type="ECO:0000256" key="1">
    <source>
        <dbReference type="ARBA" id="ARBA00022729"/>
    </source>
</evidence>
<dbReference type="SUPFAM" id="SSF53850">
    <property type="entry name" value="Periplasmic binding protein-like II"/>
    <property type="match status" value="1"/>
</dbReference>
<dbReference type="EMBL" id="JBHMAG010000009">
    <property type="protein sequence ID" value="MFB9752204.1"/>
    <property type="molecule type" value="Genomic_DNA"/>
</dbReference>
<name>A0ABV5VV79_9BACL</name>